<organism evidence="1">
    <name type="scientific">marine metagenome</name>
    <dbReference type="NCBI Taxonomy" id="408172"/>
    <lineage>
        <taxon>unclassified sequences</taxon>
        <taxon>metagenomes</taxon>
        <taxon>ecological metagenomes</taxon>
    </lineage>
</organism>
<name>A0A382YNY2_9ZZZZ</name>
<dbReference type="AlphaFoldDB" id="A0A382YNY2"/>
<sequence>MGQQGQIQPGVESRLFYIAQIAKSIRLIKAINKISHCHA</sequence>
<evidence type="ECO:0000313" key="1">
    <source>
        <dbReference type="EMBL" id="SVD84924.1"/>
    </source>
</evidence>
<reference evidence="1" key="1">
    <citation type="submission" date="2018-05" db="EMBL/GenBank/DDBJ databases">
        <authorList>
            <person name="Lanie J.A."/>
            <person name="Ng W.-L."/>
            <person name="Kazmierczak K.M."/>
            <person name="Andrzejewski T.M."/>
            <person name="Davidsen T.M."/>
            <person name="Wayne K.J."/>
            <person name="Tettelin H."/>
            <person name="Glass J.I."/>
            <person name="Rusch D."/>
            <person name="Podicherti R."/>
            <person name="Tsui H.-C.T."/>
            <person name="Winkler M.E."/>
        </authorList>
    </citation>
    <scope>NUCLEOTIDE SEQUENCE</scope>
</reference>
<accession>A0A382YNY2</accession>
<dbReference type="EMBL" id="UINC01177340">
    <property type="protein sequence ID" value="SVD84924.1"/>
    <property type="molecule type" value="Genomic_DNA"/>
</dbReference>
<gene>
    <name evidence="1" type="ORF">METZ01_LOCUS437778</name>
</gene>
<proteinExistence type="predicted"/>
<protein>
    <submittedName>
        <fullName evidence="1">Uncharacterized protein</fullName>
    </submittedName>
</protein>